<dbReference type="PROSITE" id="PS50102">
    <property type="entry name" value="RRM"/>
    <property type="match status" value="1"/>
</dbReference>
<feature type="compositionally biased region" description="Polar residues" evidence="3">
    <location>
        <begin position="162"/>
        <end position="176"/>
    </location>
</feature>
<dbReference type="InterPro" id="IPR012677">
    <property type="entry name" value="Nucleotide-bd_a/b_plait_sf"/>
</dbReference>
<dbReference type="SMART" id="SM01218">
    <property type="entry name" value="FoP_duplication"/>
    <property type="match status" value="1"/>
</dbReference>
<keyword evidence="1 2" id="KW-0694">RNA-binding</keyword>
<feature type="compositionally biased region" description="Low complexity" evidence="3">
    <location>
        <begin position="43"/>
        <end position="58"/>
    </location>
</feature>
<gene>
    <name evidence="5" type="ORF">LIPSTDRAFT_28492</name>
</gene>
<feature type="compositionally biased region" description="Gly residues" evidence="3">
    <location>
        <begin position="184"/>
        <end position="201"/>
    </location>
</feature>
<dbReference type="GO" id="GO:0003729">
    <property type="term" value="F:mRNA binding"/>
    <property type="evidence" value="ECO:0007669"/>
    <property type="project" value="TreeGrafter"/>
</dbReference>
<protein>
    <recommendedName>
        <fullName evidence="4">RRM domain-containing protein</fullName>
    </recommendedName>
</protein>
<dbReference type="InterPro" id="IPR051229">
    <property type="entry name" value="ALYREF_mRNA_export"/>
</dbReference>
<keyword evidence="6" id="KW-1185">Reference proteome</keyword>
<feature type="region of interest" description="Disordered" evidence="3">
    <location>
        <begin position="1"/>
        <end position="64"/>
    </location>
</feature>
<name>A0A1E3Q3H4_LIPST</name>
<dbReference type="Pfam" id="PF00076">
    <property type="entry name" value="RRM_1"/>
    <property type="match status" value="1"/>
</dbReference>
<dbReference type="SUPFAM" id="SSF54928">
    <property type="entry name" value="RNA-binding domain, RBD"/>
    <property type="match status" value="1"/>
</dbReference>
<reference evidence="5 6" key="1">
    <citation type="journal article" date="2016" name="Proc. Natl. Acad. Sci. U.S.A.">
        <title>Comparative genomics of biotechnologically important yeasts.</title>
        <authorList>
            <person name="Riley R."/>
            <person name="Haridas S."/>
            <person name="Wolfe K.H."/>
            <person name="Lopes M.R."/>
            <person name="Hittinger C.T."/>
            <person name="Goeker M."/>
            <person name="Salamov A.A."/>
            <person name="Wisecaver J.H."/>
            <person name="Long T.M."/>
            <person name="Calvey C.H."/>
            <person name="Aerts A.L."/>
            <person name="Barry K.W."/>
            <person name="Choi C."/>
            <person name="Clum A."/>
            <person name="Coughlan A.Y."/>
            <person name="Deshpande S."/>
            <person name="Douglass A.P."/>
            <person name="Hanson S.J."/>
            <person name="Klenk H.-P."/>
            <person name="LaButti K.M."/>
            <person name="Lapidus A."/>
            <person name="Lindquist E.A."/>
            <person name="Lipzen A.M."/>
            <person name="Meier-Kolthoff J.P."/>
            <person name="Ohm R.A."/>
            <person name="Otillar R.P."/>
            <person name="Pangilinan J.L."/>
            <person name="Peng Y."/>
            <person name="Rokas A."/>
            <person name="Rosa C.A."/>
            <person name="Scheuner C."/>
            <person name="Sibirny A.A."/>
            <person name="Slot J.C."/>
            <person name="Stielow J.B."/>
            <person name="Sun H."/>
            <person name="Kurtzman C.P."/>
            <person name="Blackwell M."/>
            <person name="Grigoriev I.V."/>
            <person name="Jeffries T.W."/>
        </authorList>
    </citation>
    <scope>NUCLEOTIDE SEQUENCE [LARGE SCALE GENOMIC DNA]</scope>
    <source>
        <strain evidence="5 6">NRRL Y-11557</strain>
    </source>
</reference>
<dbReference type="SMART" id="SM00360">
    <property type="entry name" value="RRM"/>
    <property type="match status" value="1"/>
</dbReference>
<dbReference type="AlphaFoldDB" id="A0A1E3Q3H4"/>
<dbReference type="Gene3D" id="3.30.70.330">
    <property type="match status" value="1"/>
</dbReference>
<evidence type="ECO:0000259" key="4">
    <source>
        <dbReference type="PROSITE" id="PS50102"/>
    </source>
</evidence>
<dbReference type="PANTHER" id="PTHR19965">
    <property type="entry name" value="RNA AND EXPORT FACTOR BINDING PROTEIN"/>
    <property type="match status" value="1"/>
</dbReference>
<feature type="domain" description="RRM" evidence="4">
    <location>
        <begin position="70"/>
        <end position="142"/>
    </location>
</feature>
<dbReference type="Proteomes" id="UP000094385">
    <property type="component" value="Unassembled WGS sequence"/>
</dbReference>
<dbReference type="PANTHER" id="PTHR19965:SF35">
    <property type="entry name" value="RNA ANNEALING PROTEIN YRA1"/>
    <property type="match status" value="1"/>
</dbReference>
<feature type="region of interest" description="Disordered" evidence="3">
    <location>
        <begin position="158"/>
        <end position="253"/>
    </location>
</feature>
<dbReference type="InterPro" id="IPR000504">
    <property type="entry name" value="RRM_dom"/>
</dbReference>
<accession>A0A1E3Q3H4</accession>
<evidence type="ECO:0000256" key="2">
    <source>
        <dbReference type="PROSITE-ProRule" id="PRU00176"/>
    </source>
</evidence>
<dbReference type="InterPro" id="IPR035979">
    <property type="entry name" value="RBD_domain_sf"/>
</dbReference>
<dbReference type="GO" id="GO:0005634">
    <property type="term" value="C:nucleus"/>
    <property type="evidence" value="ECO:0007669"/>
    <property type="project" value="TreeGrafter"/>
</dbReference>
<evidence type="ECO:0000313" key="6">
    <source>
        <dbReference type="Proteomes" id="UP000094385"/>
    </source>
</evidence>
<evidence type="ECO:0000313" key="5">
    <source>
        <dbReference type="EMBL" id="ODQ72034.1"/>
    </source>
</evidence>
<evidence type="ECO:0000256" key="3">
    <source>
        <dbReference type="SAM" id="MobiDB-lite"/>
    </source>
</evidence>
<dbReference type="STRING" id="675824.A0A1E3Q3H4"/>
<evidence type="ECO:0000256" key="1">
    <source>
        <dbReference type="ARBA" id="ARBA00022884"/>
    </source>
</evidence>
<feature type="compositionally biased region" description="Low complexity" evidence="3">
    <location>
        <begin position="229"/>
        <end position="246"/>
    </location>
</feature>
<dbReference type="EMBL" id="KV454296">
    <property type="protein sequence ID" value="ODQ72034.1"/>
    <property type="molecule type" value="Genomic_DNA"/>
</dbReference>
<dbReference type="Pfam" id="PF13865">
    <property type="entry name" value="FoP_duplication"/>
    <property type="match status" value="1"/>
</dbReference>
<dbReference type="OrthoDB" id="346839at2759"/>
<organism evidence="5 6">
    <name type="scientific">Lipomyces starkeyi NRRL Y-11557</name>
    <dbReference type="NCBI Taxonomy" id="675824"/>
    <lineage>
        <taxon>Eukaryota</taxon>
        <taxon>Fungi</taxon>
        <taxon>Dikarya</taxon>
        <taxon>Ascomycota</taxon>
        <taxon>Saccharomycotina</taxon>
        <taxon>Lipomycetes</taxon>
        <taxon>Lipomycetales</taxon>
        <taxon>Lipomycetaceae</taxon>
        <taxon>Lipomyces</taxon>
    </lineage>
</organism>
<dbReference type="InterPro" id="IPR025715">
    <property type="entry name" value="FoP_C"/>
</dbReference>
<sequence>MSANLDKSLDEIISQNPSNRRRSRGGLRGARGAARGGIRKSTAKGTTTRATTQKAAPASSTTPVNIENNDKIIISNLPLDVQESAIKDYFNLEIGPVRRCILNYNAKGQSTGVVTMVFQKAGDAARAWKRFNGTPIDGGKKIMHVELVVDPNKKTLADRIQPRSQPNASATKATPSRTRKATRGRGGVVARGGRGGRGGRGAQARRPKKTTEQLDAEMADYFVQGGNTSQAAQSAPVAASASSAPVDMGDIPM</sequence>
<proteinExistence type="predicted"/>